<evidence type="ECO:0000313" key="5">
    <source>
        <dbReference type="EMBL" id="KAH7232822.1"/>
    </source>
</evidence>
<dbReference type="InterPro" id="IPR002938">
    <property type="entry name" value="FAD-bd"/>
</dbReference>
<dbReference type="Gene3D" id="3.50.50.60">
    <property type="entry name" value="FAD/NAD(P)-binding domain"/>
    <property type="match status" value="1"/>
</dbReference>
<feature type="domain" description="FAD-binding" evidence="4">
    <location>
        <begin position="5"/>
        <end position="335"/>
    </location>
</feature>
<protein>
    <recommendedName>
        <fullName evidence="4">FAD-binding domain-containing protein</fullName>
    </recommendedName>
</protein>
<keyword evidence="2" id="KW-0274">FAD</keyword>
<proteinExistence type="predicted"/>
<sequence>MSGLKVLVIGASIAGPATAYWLAKIGAQVTVIERFAQPRPGGQAVDIRTAGVSVMRKMTGMEAQVRAHSAAIDGISIVDSNGRPYGTIGATGNPDQQSLVSEYEIYRGDLSRILVDLTEHNNNIKYIYGAQIESLKHSETGSPIIVAFSNGSPTTEYDLVVACDGATSRTRAMGLGCRVRDHVIPTNSWAVYFSVQEDLLDGSRVGQAYSATGGRFIAIGSDPAGHSRVVLIKHHSSDKQDSIAHFRQALAQGSKALKEYVAEEYYGVGWLASQVLGHMMKSEDFYGSEVVQVKVPSLKKGRFVLVGDAGYAAGSTGGGTSLAITGAYILAGELGKNPGNILAGLEGYEKQMQPFIEEMQRIPPLVSTIMAPQTAWGIWIRNQLFALITWIGVIGFAQKYLTGAFGSTDKLLIPQYNWKY</sequence>
<dbReference type="PRINTS" id="PR00420">
    <property type="entry name" value="RNGMNOXGNASE"/>
</dbReference>
<accession>A0A8K0RI02</accession>
<dbReference type="InterPro" id="IPR051704">
    <property type="entry name" value="FAD_aromatic-hydroxylase"/>
</dbReference>
<dbReference type="InterPro" id="IPR036188">
    <property type="entry name" value="FAD/NAD-bd_sf"/>
</dbReference>
<evidence type="ECO:0000256" key="1">
    <source>
        <dbReference type="ARBA" id="ARBA00022630"/>
    </source>
</evidence>
<dbReference type="GO" id="GO:0071949">
    <property type="term" value="F:FAD binding"/>
    <property type="evidence" value="ECO:0007669"/>
    <property type="project" value="InterPro"/>
</dbReference>
<evidence type="ECO:0000259" key="4">
    <source>
        <dbReference type="Pfam" id="PF01494"/>
    </source>
</evidence>
<dbReference type="SUPFAM" id="SSF51905">
    <property type="entry name" value="FAD/NAD(P)-binding domain"/>
    <property type="match status" value="1"/>
</dbReference>
<dbReference type="PANTHER" id="PTHR46865:SF2">
    <property type="entry name" value="MONOOXYGENASE"/>
    <property type="match status" value="1"/>
</dbReference>
<name>A0A8K0RI02_9HYPO</name>
<dbReference type="GO" id="GO:0016491">
    <property type="term" value="F:oxidoreductase activity"/>
    <property type="evidence" value="ECO:0007669"/>
    <property type="project" value="UniProtKB-KW"/>
</dbReference>
<dbReference type="Proteomes" id="UP000813427">
    <property type="component" value="Unassembled WGS sequence"/>
</dbReference>
<keyword evidence="3" id="KW-0560">Oxidoreductase</keyword>
<dbReference type="Gene3D" id="3.30.9.10">
    <property type="entry name" value="D-Amino Acid Oxidase, subunit A, domain 2"/>
    <property type="match status" value="1"/>
</dbReference>
<evidence type="ECO:0000256" key="2">
    <source>
        <dbReference type="ARBA" id="ARBA00022827"/>
    </source>
</evidence>
<dbReference type="EMBL" id="JAGPXF010000008">
    <property type="protein sequence ID" value="KAH7232822.1"/>
    <property type="molecule type" value="Genomic_DNA"/>
</dbReference>
<keyword evidence="6" id="KW-1185">Reference proteome</keyword>
<dbReference type="AlphaFoldDB" id="A0A8K0RI02"/>
<dbReference type="OrthoDB" id="655030at2759"/>
<reference evidence="5" key="1">
    <citation type="journal article" date="2021" name="Nat. Commun.">
        <title>Genetic determinants of endophytism in the Arabidopsis root mycobiome.</title>
        <authorList>
            <person name="Mesny F."/>
            <person name="Miyauchi S."/>
            <person name="Thiergart T."/>
            <person name="Pickel B."/>
            <person name="Atanasova L."/>
            <person name="Karlsson M."/>
            <person name="Huettel B."/>
            <person name="Barry K.W."/>
            <person name="Haridas S."/>
            <person name="Chen C."/>
            <person name="Bauer D."/>
            <person name="Andreopoulos W."/>
            <person name="Pangilinan J."/>
            <person name="LaButti K."/>
            <person name="Riley R."/>
            <person name="Lipzen A."/>
            <person name="Clum A."/>
            <person name="Drula E."/>
            <person name="Henrissat B."/>
            <person name="Kohler A."/>
            <person name="Grigoriev I.V."/>
            <person name="Martin F.M."/>
            <person name="Hacquard S."/>
        </authorList>
    </citation>
    <scope>NUCLEOTIDE SEQUENCE</scope>
    <source>
        <strain evidence="5">MPI-SDFR-AT-0068</strain>
    </source>
</reference>
<keyword evidence="1" id="KW-0285">Flavoprotein</keyword>
<gene>
    <name evidence="5" type="ORF">BKA59DRAFT_446309</name>
</gene>
<evidence type="ECO:0000313" key="6">
    <source>
        <dbReference type="Proteomes" id="UP000813427"/>
    </source>
</evidence>
<dbReference type="Pfam" id="PF01494">
    <property type="entry name" value="FAD_binding_3"/>
    <property type="match status" value="1"/>
</dbReference>
<organism evidence="5 6">
    <name type="scientific">Fusarium tricinctum</name>
    <dbReference type="NCBI Taxonomy" id="61284"/>
    <lineage>
        <taxon>Eukaryota</taxon>
        <taxon>Fungi</taxon>
        <taxon>Dikarya</taxon>
        <taxon>Ascomycota</taxon>
        <taxon>Pezizomycotina</taxon>
        <taxon>Sordariomycetes</taxon>
        <taxon>Hypocreomycetidae</taxon>
        <taxon>Hypocreales</taxon>
        <taxon>Nectriaceae</taxon>
        <taxon>Fusarium</taxon>
        <taxon>Fusarium tricinctum species complex</taxon>
    </lineage>
</organism>
<dbReference type="PANTHER" id="PTHR46865">
    <property type="entry name" value="OXIDOREDUCTASE-RELATED"/>
    <property type="match status" value="1"/>
</dbReference>
<evidence type="ECO:0000256" key="3">
    <source>
        <dbReference type="ARBA" id="ARBA00023002"/>
    </source>
</evidence>
<comment type="caution">
    <text evidence="5">The sequence shown here is derived from an EMBL/GenBank/DDBJ whole genome shotgun (WGS) entry which is preliminary data.</text>
</comment>